<dbReference type="EMBL" id="JACEIK010041413">
    <property type="protein sequence ID" value="MCE5166981.1"/>
    <property type="molecule type" value="Genomic_DNA"/>
</dbReference>
<evidence type="ECO:0000313" key="2">
    <source>
        <dbReference type="EMBL" id="MCE5166981.1"/>
    </source>
</evidence>
<reference evidence="2 3" key="1">
    <citation type="journal article" date="2021" name="BMC Genomics">
        <title>Datura genome reveals duplications of psychoactive alkaloid biosynthetic genes and high mutation rate following tissue culture.</title>
        <authorList>
            <person name="Rajewski A."/>
            <person name="Carter-House D."/>
            <person name="Stajich J."/>
            <person name="Litt A."/>
        </authorList>
    </citation>
    <scope>NUCLEOTIDE SEQUENCE [LARGE SCALE GENOMIC DNA]</scope>
    <source>
        <strain evidence="2">AR-01</strain>
    </source>
</reference>
<dbReference type="Proteomes" id="UP000823775">
    <property type="component" value="Unassembled WGS sequence"/>
</dbReference>
<feature type="region of interest" description="Disordered" evidence="1">
    <location>
        <begin position="25"/>
        <end position="50"/>
    </location>
</feature>
<feature type="region of interest" description="Disordered" evidence="1">
    <location>
        <begin position="64"/>
        <end position="113"/>
    </location>
</feature>
<protein>
    <submittedName>
        <fullName evidence="2">Uncharacterized protein</fullName>
    </submittedName>
</protein>
<feature type="non-terminal residue" evidence="2">
    <location>
        <position position="1"/>
    </location>
</feature>
<feature type="compositionally biased region" description="Basic and acidic residues" evidence="1">
    <location>
        <begin position="25"/>
        <end position="34"/>
    </location>
</feature>
<feature type="non-terminal residue" evidence="2">
    <location>
        <position position="113"/>
    </location>
</feature>
<comment type="caution">
    <text evidence="2">The sequence shown here is derived from an EMBL/GenBank/DDBJ whole genome shotgun (WGS) entry which is preliminary data.</text>
</comment>
<organism evidence="2 3">
    <name type="scientific">Datura stramonium</name>
    <name type="common">Jimsonweed</name>
    <name type="synonym">Common thornapple</name>
    <dbReference type="NCBI Taxonomy" id="4076"/>
    <lineage>
        <taxon>Eukaryota</taxon>
        <taxon>Viridiplantae</taxon>
        <taxon>Streptophyta</taxon>
        <taxon>Embryophyta</taxon>
        <taxon>Tracheophyta</taxon>
        <taxon>Spermatophyta</taxon>
        <taxon>Magnoliopsida</taxon>
        <taxon>eudicotyledons</taxon>
        <taxon>Gunneridae</taxon>
        <taxon>Pentapetalae</taxon>
        <taxon>asterids</taxon>
        <taxon>lamiids</taxon>
        <taxon>Solanales</taxon>
        <taxon>Solanaceae</taxon>
        <taxon>Solanoideae</taxon>
        <taxon>Datureae</taxon>
        <taxon>Datura</taxon>
    </lineage>
</organism>
<proteinExistence type="predicted"/>
<feature type="compositionally biased region" description="Polar residues" evidence="1">
    <location>
        <begin position="71"/>
        <end position="85"/>
    </location>
</feature>
<gene>
    <name evidence="2" type="ORF">HAX54_032606</name>
</gene>
<evidence type="ECO:0000256" key="1">
    <source>
        <dbReference type="SAM" id="MobiDB-lite"/>
    </source>
</evidence>
<accession>A0ABS8Y6K7</accession>
<keyword evidence="3" id="KW-1185">Reference proteome</keyword>
<sequence length="113" mass="11973">STVAPPLSEPDLSIGATDRATDLEAANAKKKESEQQIESPPPEAKGQVAVAAGSVQIARLAPTREGAIQSLPPSSCRSHPDLQSSRVKERDQRRPGKPRNQGAEARRSQSRAG</sequence>
<evidence type="ECO:0000313" key="3">
    <source>
        <dbReference type="Proteomes" id="UP000823775"/>
    </source>
</evidence>
<name>A0ABS8Y6K7_DATST</name>